<evidence type="ECO:0000256" key="3">
    <source>
        <dbReference type="ARBA" id="ARBA00022692"/>
    </source>
</evidence>
<name>A0A7U3YIZ2_DESPD</name>
<dbReference type="GO" id="GO:0015920">
    <property type="term" value="P:lipopolysaccharide transport"/>
    <property type="evidence" value="ECO:0007669"/>
    <property type="project" value="TreeGrafter"/>
</dbReference>
<dbReference type="Pfam" id="PF03739">
    <property type="entry name" value="LptF_LptG"/>
    <property type="match status" value="1"/>
</dbReference>
<feature type="transmembrane region" description="Helical" evidence="6">
    <location>
        <begin position="99"/>
        <end position="117"/>
    </location>
</feature>
<sequence length="360" mass="40756">MILLYRYILAHFLRNLGMIMASFITLYLLIDFFEKIDNFLEKGKSFSLIATFFFANIPFIIDLMSPVCILLAGVVTLGVLNHSNELIALKACGIPLKKITVPIIGAALACTLLFLAMDQYVLPKTIAVTNQIWNKEIKGKVPLGIYRNGRYYYRGQEGFYSFSRPDPQKNLFKNFSYTVWDKEHAANTLIAAEIAVWNKGVWTLRNGQIQKAAGGDRFATQVFTNRRINFPETPDDFFVPAYRSMELSLVQLYKETQHTRSEEERSKAWADFYGRISYTLLGLPLLLLGLPLLLLVYRKWGRDLSLAIPVSCGMAFLCWGVYTTLQSLAKASYIPPLAAAISVHLLVGCVGFFLLLREDV</sequence>
<evidence type="ECO:0000313" key="8">
    <source>
        <dbReference type="Proteomes" id="UP000006365"/>
    </source>
</evidence>
<dbReference type="AlphaFoldDB" id="A0A7U3YIZ2"/>
<evidence type="ECO:0000256" key="2">
    <source>
        <dbReference type="ARBA" id="ARBA00022475"/>
    </source>
</evidence>
<dbReference type="EMBL" id="CP002364">
    <property type="protein sequence ID" value="ADW16281.1"/>
    <property type="molecule type" value="Genomic_DNA"/>
</dbReference>
<dbReference type="KEGG" id="dpr:Despr_0087"/>
<keyword evidence="5 6" id="KW-0472">Membrane</keyword>
<evidence type="ECO:0000256" key="1">
    <source>
        <dbReference type="ARBA" id="ARBA00004651"/>
    </source>
</evidence>
<proteinExistence type="predicted"/>
<feature type="transmembrane region" description="Helical" evidence="6">
    <location>
        <begin position="276"/>
        <end position="297"/>
    </location>
</feature>
<keyword evidence="8" id="KW-1185">Reference proteome</keyword>
<dbReference type="InterPro" id="IPR005495">
    <property type="entry name" value="LptG/LptF_permease"/>
</dbReference>
<keyword evidence="2" id="KW-1003">Cell membrane</keyword>
<gene>
    <name evidence="7" type="ordered locus">Despr_0087</name>
</gene>
<protein>
    <submittedName>
        <fullName evidence="7">Permease YjgP/YjgQ family protein</fullName>
    </submittedName>
</protein>
<organism evidence="7 8">
    <name type="scientific">Desulfobulbus propionicus (strain ATCC 33891 / DSM 2032 / VKM B-1956 / 1pr3)</name>
    <dbReference type="NCBI Taxonomy" id="577650"/>
    <lineage>
        <taxon>Bacteria</taxon>
        <taxon>Pseudomonadati</taxon>
        <taxon>Thermodesulfobacteriota</taxon>
        <taxon>Desulfobulbia</taxon>
        <taxon>Desulfobulbales</taxon>
        <taxon>Desulfobulbaceae</taxon>
        <taxon>Desulfobulbus</taxon>
    </lineage>
</organism>
<keyword evidence="4 6" id="KW-1133">Transmembrane helix</keyword>
<evidence type="ECO:0000256" key="5">
    <source>
        <dbReference type="ARBA" id="ARBA00023136"/>
    </source>
</evidence>
<dbReference type="Proteomes" id="UP000006365">
    <property type="component" value="Chromosome"/>
</dbReference>
<dbReference type="PANTHER" id="PTHR33529">
    <property type="entry name" value="SLR0882 PROTEIN-RELATED"/>
    <property type="match status" value="1"/>
</dbReference>
<evidence type="ECO:0000256" key="6">
    <source>
        <dbReference type="SAM" id="Phobius"/>
    </source>
</evidence>
<evidence type="ECO:0000313" key="7">
    <source>
        <dbReference type="EMBL" id="ADW16281.1"/>
    </source>
</evidence>
<reference evidence="7 8" key="1">
    <citation type="journal article" date="2011" name="Stand. Genomic Sci.">
        <title>Complete genome sequence of Desulfobulbus propionicus type strain (1pr3).</title>
        <authorList>
            <person name="Pagani I."/>
            <person name="Lapidus A."/>
            <person name="Nolan M."/>
            <person name="Lucas S."/>
            <person name="Hammon N."/>
            <person name="Deshpande S."/>
            <person name="Cheng J.F."/>
            <person name="Chertkov O."/>
            <person name="Davenport K."/>
            <person name="Tapia R."/>
            <person name="Han C."/>
            <person name="Goodwin L."/>
            <person name="Pitluck S."/>
            <person name="Liolios K."/>
            <person name="Mavromatis K."/>
            <person name="Ivanova N."/>
            <person name="Mikhailova N."/>
            <person name="Pati A."/>
            <person name="Chen A."/>
            <person name="Palaniappan K."/>
            <person name="Land M."/>
            <person name="Hauser L."/>
            <person name="Chang Y.J."/>
            <person name="Jeffries C.D."/>
            <person name="Detter J.C."/>
            <person name="Brambilla E."/>
            <person name="Kannan K.P."/>
            <person name="Djao O.D."/>
            <person name="Rohde M."/>
            <person name="Pukall R."/>
            <person name="Spring S."/>
            <person name="Goker M."/>
            <person name="Sikorski J."/>
            <person name="Woyke T."/>
            <person name="Bristow J."/>
            <person name="Eisen J.A."/>
            <person name="Markowitz V."/>
            <person name="Hugenholtz P."/>
            <person name="Kyrpides N.C."/>
            <person name="Klenk H.P."/>
        </authorList>
    </citation>
    <scope>NUCLEOTIDE SEQUENCE [LARGE SCALE GENOMIC DNA]</scope>
    <source>
        <strain evidence="8">ATCC 33891 / DSM 2032 / 1pr3</strain>
    </source>
</reference>
<feature type="transmembrane region" description="Helical" evidence="6">
    <location>
        <begin position="50"/>
        <end position="79"/>
    </location>
</feature>
<accession>A0A7U3YIZ2</accession>
<dbReference type="PANTHER" id="PTHR33529:SF6">
    <property type="entry name" value="YJGP_YJGQ FAMILY PERMEASE"/>
    <property type="match status" value="1"/>
</dbReference>
<evidence type="ECO:0000256" key="4">
    <source>
        <dbReference type="ARBA" id="ARBA00022989"/>
    </source>
</evidence>
<feature type="transmembrane region" description="Helical" evidence="6">
    <location>
        <begin position="12"/>
        <end position="30"/>
    </location>
</feature>
<comment type="subcellular location">
    <subcellularLocation>
        <location evidence="1">Cell membrane</location>
        <topology evidence="1">Multi-pass membrane protein</topology>
    </subcellularLocation>
</comment>
<keyword evidence="3 6" id="KW-0812">Transmembrane</keyword>
<feature type="transmembrane region" description="Helical" evidence="6">
    <location>
        <begin position="304"/>
        <end position="322"/>
    </location>
</feature>
<dbReference type="RefSeq" id="WP_015722829.1">
    <property type="nucleotide sequence ID" value="NC_014972.1"/>
</dbReference>
<feature type="transmembrane region" description="Helical" evidence="6">
    <location>
        <begin position="334"/>
        <end position="356"/>
    </location>
</feature>
<dbReference type="GO" id="GO:0043190">
    <property type="term" value="C:ATP-binding cassette (ABC) transporter complex"/>
    <property type="evidence" value="ECO:0007669"/>
    <property type="project" value="TreeGrafter"/>
</dbReference>